<feature type="region of interest" description="Disordered" evidence="1">
    <location>
        <begin position="110"/>
        <end position="131"/>
    </location>
</feature>
<dbReference type="AlphaFoldDB" id="A0A1K0FW14"/>
<reference evidence="4" key="1">
    <citation type="submission" date="2016-04" db="EMBL/GenBank/DDBJ databases">
        <authorList>
            <person name="Guldener U."/>
            <person name="Guldener U."/>
        </authorList>
    </citation>
    <scope>NUCLEOTIDE SEQUENCE [LARGE SCALE GENOMIC DNA]</scope>
    <source>
        <strain evidence="4">UB2112</strain>
    </source>
</reference>
<feature type="compositionally biased region" description="Polar residues" evidence="1">
    <location>
        <begin position="110"/>
        <end position="125"/>
    </location>
</feature>
<dbReference type="Pfam" id="PF17919">
    <property type="entry name" value="RT_RNaseH_2"/>
    <property type="match status" value="1"/>
</dbReference>
<organism evidence="3 4">
    <name type="scientific">Ustilago bromivora</name>
    <dbReference type="NCBI Taxonomy" id="307758"/>
    <lineage>
        <taxon>Eukaryota</taxon>
        <taxon>Fungi</taxon>
        <taxon>Dikarya</taxon>
        <taxon>Basidiomycota</taxon>
        <taxon>Ustilaginomycotina</taxon>
        <taxon>Ustilaginomycetes</taxon>
        <taxon>Ustilaginales</taxon>
        <taxon>Ustilaginaceae</taxon>
        <taxon>Ustilago</taxon>
    </lineage>
</organism>
<protein>
    <recommendedName>
        <fullName evidence="2">Reverse transcriptase/retrotransposon-derived protein RNase H-like domain-containing protein</fullName>
    </recommendedName>
</protein>
<evidence type="ECO:0000256" key="1">
    <source>
        <dbReference type="SAM" id="MobiDB-lite"/>
    </source>
</evidence>
<evidence type="ECO:0000313" key="4">
    <source>
        <dbReference type="Proteomes" id="UP000179920"/>
    </source>
</evidence>
<proteinExistence type="predicted"/>
<accession>A0A1K0FW14</accession>
<gene>
    <name evidence="3" type="ORF">UBRO_20426</name>
</gene>
<dbReference type="InterPro" id="IPR043502">
    <property type="entry name" value="DNA/RNA_pol_sf"/>
</dbReference>
<dbReference type="InterPro" id="IPR041577">
    <property type="entry name" value="RT_RNaseH_2"/>
</dbReference>
<feature type="domain" description="Reverse transcriptase/retrotransposon-derived protein RNase H-like" evidence="2">
    <location>
        <begin position="58"/>
        <end position="128"/>
    </location>
</feature>
<dbReference type="Proteomes" id="UP000179920">
    <property type="component" value="Chromosome I"/>
</dbReference>
<sequence length="139" mass="15179">MVRLFNYYCDFIPNYAGLATPLTSMLWGHKYQCSTKGTWQLVDTKGRTTKASDIRINWGAAQDKALTDLKAALSSPPTLAYPDFTQLFLLYVDASQQAFTAALHQQLPLSNSDSTTGKSATTTPAEANGLDLLAMTAQH</sequence>
<dbReference type="EMBL" id="LT558117">
    <property type="protein sequence ID" value="SAM63614.1"/>
    <property type="molecule type" value="Genomic_DNA"/>
</dbReference>
<dbReference type="Gene3D" id="3.30.70.270">
    <property type="match status" value="1"/>
</dbReference>
<dbReference type="SUPFAM" id="SSF56672">
    <property type="entry name" value="DNA/RNA polymerases"/>
    <property type="match status" value="1"/>
</dbReference>
<evidence type="ECO:0000259" key="2">
    <source>
        <dbReference type="Pfam" id="PF17919"/>
    </source>
</evidence>
<name>A0A1K0FW14_9BASI</name>
<evidence type="ECO:0000313" key="3">
    <source>
        <dbReference type="EMBL" id="SAM63614.1"/>
    </source>
</evidence>
<dbReference type="PANTHER" id="PTHR34072:SF58">
    <property type="entry name" value="DNA (CYTOSINE-5-)-METHYLTRANSFERASE"/>
    <property type="match status" value="1"/>
</dbReference>
<dbReference type="PANTHER" id="PTHR34072">
    <property type="entry name" value="ENZYMATIC POLYPROTEIN-RELATED"/>
    <property type="match status" value="1"/>
</dbReference>
<dbReference type="InterPro" id="IPR043128">
    <property type="entry name" value="Rev_trsase/Diguanyl_cyclase"/>
</dbReference>